<dbReference type="SMART" id="SM00587">
    <property type="entry name" value="CHK"/>
    <property type="match status" value="1"/>
</dbReference>
<proteinExistence type="predicted"/>
<dbReference type="PANTHER" id="PTHR11012">
    <property type="entry name" value="PROTEIN KINASE-LIKE DOMAIN-CONTAINING"/>
    <property type="match status" value="1"/>
</dbReference>
<feature type="domain" description="CHK kinase-like" evidence="1">
    <location>
        <begin position="116"/>
        <end position="315"/>
    </location>
</feature>
<dbReference type="OrthoDB" id="190089at2759"/>
<dbReference type="PANTHER" id="PTHR11012:SF30">
    <property type="entry name" value="PROTEIN KINASE-LIKE DOMAIN-CONTAINING"/>
    <property type="match status" value="1"/>
</dbReference>
<dbReference type="InterPro" id="IPR015897">
    <property type="entry name" value="CHK_kinase-like"/>
</dbReference>
<reference evidence="2 3" key="1">
    <citation type="submission" date="2017-06" db="EMBL/GenBank/DDBJ databases">
        <title>A platform for efficient transgenesis in Macrostomum lignano, a flatworm model organism for stem cell research.</title>
        <authorList>
            <person name="Berezikov E."/>
        </authorList>
    </citation>
    <scope>NUCLEOTIDE SEQUENCE [LARGE SCALE GENOMIC DNA]</scope>
    <source>
        <strain evidence="2">DV1</strain>
        <tissue evidence="2">Whole organism</tissue>
    </source>
</reference>
<comment type="caution">
    <text evidence="2">The sequence shown here is derived from an EMBL/GenBank/DDBJ whole genome shotgun (WGS) entry which is preliminary data.</text>
</comment>
<sequence length="378" mass="43061">MNIEAELARLFNFQSSNKLSKASEVVGQGGYLSFRRAVTITREGSDQPLHIFIKWSDATRTELEQLQQVSTHFCRTEVVFYGLTGPVLERVMEQYNIERVFPRAFGQKISDKGTILVMEDMTKQGFSLVDRKSFGIEQVYCVVRTLARLQAAFWIARVNFNYSLDSVLFGRESPFSDGIRKSGVDLKEILEQNTKYFFENLHKHVPSHSDRELIQELVKKLIATLVADPMKGVPAFTDEPVGISHGDLWFSNFMFKGDGGSMICRLFDWQFWDVSVFGLDLGLLMISSLSTEAMQEHVDKIPKEFYRTFKEIYESKTGNPVPFSEEAALDNMGHSLFSALFWVIVTSGTLWESANVDVSSMLANVAFAIRTKRMKVHF</sequence>
<keyword evidence="3" id="KW-1185">Reference proteome</keyword>
<evidence type="ECO:0000313" key="3">
    <source>
        <dbReference type="Proteomes" id="UP000215902"/>
    </source>
</evidence>
<protein>
    <recommendedName>
        <fullName evidence="1">CHK kinase-like domain-containing protein</fullName>
    </recommendedName>
</protein>
<dbReference type="Gene3D" id="3.90.1200.10">
    <property type="match status" value="1"/>
</dbReference>
<evidence type="ECO:0000259" key="1">
    <source>
        <dbReference type="SMART" id="SM00587"/>
    </source>
</evidence>
<dbReference type="SUPFAM" id="SSF56112">
    <property type="entry name" value="Protein kinase-like (PK-like)"/>
    <property type="match status" value="1"/>
</dbReference>
<dbReference type="EMBL" id="NIVC01003400">
    <property type="protein sequence ID" value="PAA51559.1"/>
    <property type="molecule type" value="Genomic_DNA"/>
</dbReference>
<dbReference type="InterPro" id="IPR004119">
    <property type="entry name" value="EcKL"/>
</dbReference>
<dbReference type="InterPro" id="IPR011009">
    <property type="entry name" value="Kinase-like_dom_sf"/>
</dbReference>
<organism evidence="2 3">
    <name type="scientific">Macrostomum lignano</name>
    <dbReference type="NCBI Taxonomy" id="282301"/>
    <lineage>
        <taxon>Eukaryota</taxon>
        <taxon>Metazoa</taxon>
        <taxon>Spiralia</taxon>
        <taxon>Lophotrochozoa</taxon>
        <taxon>Platyhelminthes</taxon>
        <taxon>Rhabditophora</taxon>
        <taxon>Macrostomorpha</taxon>
        <taxon>Macrostomida</taxon>
        <taxon>Macrostomidae</taxon>
        <taxon>Macrostomum</taxon>
    </lineage>
</organism>
<gene>
    <name evidence="2" type="ORF">BOX15_Mlig004707g1</name>
</gene>
<dbReference type="AlphaFoldDB" id="A0A267DSK5"/>
<evidence type="ECO:0000313" key="2">
    <source>
        <dbReference type="EMBL" id="PAA51559.1"/>
    </source>
</evidence>
<name>A0A267DSK5_9PLAT</name>
<dbReference type="Pfam" id="PF02958">
    <property type="entry name" value="EcKL"/>
    <property type="match status" value="1"/>
</dbReference>
<accession>A0A267DSK5</accession>
<dbReference type="Proteomes" id="UP000215902">
    <property type="component" value="Unassembled WGS sequence"/>
</dbReference>